<dbReference type="InterPro" id="IPR051813">
    <property type="entry name" value="HepT_RNase_toxin"/>
</dbReference>
<dbReference type="GO" id="GO:0016787">
    <property type="term" value="F:hydrolase activity"/>
    <property type="evidence" value="ECO:0007669"/>
    <property type="project" value="UniProtKB-KW"/>
</dbReference>
<sequence>MLFLKDIVKASEHIQKFVEGLTFYDFLRDEKTSSAVIRKFEIIGEAAKNIPEFIRIRYPDILWKDMAGMRDRLIHGYFGIDYFIVWNTIESDIPNILSSVSKIIDDLEKDKADTENK</sequence>
<comment type="similarity">
    <text evidence="6">Belongs to the HepT RNase toxin family.</text>
</comment>
<keyword evidence="4" id="KW-0547">Nucleotide-binding</keyword>
<keyword evidence="1" id="KW-0597">Phosphoprotein</keyword>
<evidence type="ECO:0000256" key="5">
    <source>
        <dbReference type="ARBA" id="ARBA00022801"/>
    </source>
</evidence>
<accession>A0A975B931</accession>
<protein>
    <submittedName>
        <fullName evidence="7">DUF86</fullName>
    </submittedName>
</protein>
<evidence type="ECO:0000256" key="4">
    <source>
        <dbReference type="ARBA" id="ARBA00022741"/>
    </source>
</evidence>
<evidence type="ECO:0000256" key="2">
    <source>
        <dbReference type="ARBA" id="ARBA00022649"/>
    </source>
</evidence>
<keyword evidence="8" id="KW-1185">Reference proteome</keyword>
<dbReference type="GO" id="GO:0110001">
    <property type="term" value="C:toxin-antitoxin complex"/>
    <property type="evidence" value="ECO:0007669"/>
    <property type="project" value="InterPro"/>
</dbReference>
<keyword evidence="2" id="KW-1277">Toxin-antitoxin system</keyword>
<evidence type="ECO:0000256" key="3">
    <source>
        <dbReference type="ARBA" id="ARBA00022722"/>
    </source>
</evidence>
<evidence type="ECO:0000256" key="1">
    <source>
        <dbReference type="ARBA" id="ARBA00022553"/>
    </source>
</evidence>
<dbReference type="InterPro" id="IPR008201">
    <property type="entry name" value="HepT-like"/>
</dbReference>
<evidence type="ECO:0000313" key="8">
    <source>
        <dbReference type="Proteomes" id="UP000663720"/>
    </source>
</evidence>
<keyword evidence="5" id="KW-0378">Hydrolase</keyword>
<dbReference type="PANTHER" id="PTHR34139:SF1">
    <property type="entry name" value="RNASE MJ1380-RELATED"/>
    <property type="match status" value="1"/>
</dbReference>
<dbReference type="Gene3D" id="1.20.120.580">
    <property type="entry name" value="bsu32300-like"/>
    <property type="match status" value="1"/>
</dbReference>
<evidence type="ECO:0000313" key="7">
    <source>
        <dbReference type="EMBL" id="QTA81138.1"/>
    </source>
</evidence>
<keyword evidence="3" id="KW-0540">Nuclease</keyword>
<dbReference type="Proteomes" id="UP000663720">
    <property type="component" value="Chromosome"/>
</dbReference>
<dbReference type="EMBL" id="CP061799">
    <property type="protein sequence ID" value="QTA81138.1"/>
    <property type="molecule type" value="Genomic_DNA"/>
</dbReference>
<dbReference type="KEGG" id="dli:dnl_34670"/>
<organism evidence="7 8">
    <name type="scientific">Desulfonema limicola</name>
    <dbReference type="NCBI Taxonomy" id="45656"/>
    <lineage>
        <taxon>Bacteria</taxon>
        <taxon>Pseudomonadati</taxon>
        <taxon>Thermodesulfobacteriota</taxon>
        <taxon>Desulfobacteria</taxon>
        <taxon>Desulfobacterales</taxon>
        <taxon>Desulfococcaceae</taxon>
        <taxon>Desulfonema</taxon>
    </lineage>
</organism>
<dbReference type="GO" id="GO:0000166">
    <property type="term" value="F:nucleotide binding"/>
    <property type="evidence" value="ECO:0007669"/>
    <property type="project" value="UniProtKB-KW"/>
</dbReference>
<dbReference type="GO" id="GO:0004540">
    <property type="term" value="F:RNA nuclease activity"/>
    <property type="evidence" value="ECO:0007669"/>
    <property type="project" value="InterPro"/>
</dbReference>
<name>A0A975B931_9BACT</name>
<dbReference type="AlphaFoldDB" id="A0A975B931"/>
<dbReference type="PANTHER" id="PTHR34139">
    <property type="entry name" value="UPF0331 PROTEIN MJ0127"/>
    <property type="match status" value="1"/>
</dbReference>
<gene>
    <name evidence="7" type="ORF">dnl_34670</name>
</gene>
<dbReference type="InterPro" id="IPR037038">
    <property type="entry name" value="HepT-like_sf"/>
</dbReference>
<dbReference type="Pfam" id="PF01934">
    <property type="entry name" value="HepT-like"/>
    <property type="match status" value="1"/>
</dbReference>
<evidence type="ECO:0000256" key="6">
    <source>
        <dbReference type="ARBA" id="ARBA00024207"/>
    </source>
</evidence>
<proteinExistence type="inferred from homology"/>
<reference evidence="7" key="1">
    <citation type="journal article" date="2021" name="Microb. Physiol.">
        <title>Proteogenomic Insights into the Physiology of Marine, Sulfate-Reducing, Filamentous Desulfonema limicola and Desulfonema magnum.</title>
        <authorList>
            <person name="Schnaars V."/>
            <person name="Wohlbrand L."/>
            <person name="Scheve S."/>
            <person name="Hinrichs C."/>
            <person name="Reinhardt R."/>
            <person name="Rabus R."/>
        </authorList>
    </citation>
    <scope>NUCLEOTIDE SEQUENCE</scope>
    <source>
        <strain evidence="7">5ac10</strain>
    </source>
</reference>
<dbReference type="RefSeq" id="WP_207687207.1">
    <property type="nucleotide sequence ID" value="NZ_CP061799.1"/>
</dbReference>